<dbReference type="EMBL" id="SJLU01000003">
    <property type="protein sequence ID" value="TBX96315.1"/>
    <property type="molecule type" value="Genomic_DNA"/>
</dbReference>
<evidence type="ECO:0000313" key="2">
    <source>
        <dbReference type="Proteomes" id="UP000291866"/>
    </source>
</evidence>
<dbReference type="Proteomes" id="UP000291866">
    <property type="component" value="Unassembled WGS sequence"/>
</dbReference>
<sequence>MTEDEMDDMGVSGVQNFDAPKLPCAEASFYCTKVSPIPLDRFRIRMAERAFGGFRTGRHWGSNEAGSIESGRFLSQGAKGVRARSLMSWPKRGSLARPVG</sequence>
<accession>A0A8G2J0X6</accession>
<comment type="caution">
    <text evidence="1">The sequence shown here is derived from an EMBL/GenBank/DDBJ whole genome shotgun (WGS) entry which is preliminary data.</text>
</comment>
<dbReference type="AlphaFoldDB" id="A0A8G2J0X6"/>
<protein>
    <submittedName>
        <fullName evidence="1">Uncharacterized protein</fullName>
    </submittedName>
</protein>
<evidence type="ECO:0000313" key="1">
    <source>
        <dbReference type="EMBL" id="TBX96315.1"/>
    </source>
</evidence>
<gene>
    <name evidence="1" type="ORF">E0H31_09650</name>
</gene>
<proteinExistence type="predicted"/>
<name>A0A8G2J0X6_RHILV</name>
<organism evidence="1 2">
    <name type="scientific">Rhizobium leguminosarum bv. viciae</name>
    <dbReference type="NCBI Taxonomy" id="387"/>
    <lineage>
        <taxon>Bacteria</taxon>
        <taxon>Pseudomonadati</taxon>
        <taxon>Pseudomonadota</taxon>
        <taxon>Alphaproteobacteria</taxon>
        <taxon>Hyphomicrobiales</taxon>
        <taxon>Rhizobiaceae</taxon>
        <taxon>Rhizobium/Agrobacterium group</taxon>
        <taxon>Rhizobium</taxon>
    </lineage>
</organism>
<reference evidence="1 2" key="1">
    <citation type="submission" date="2019-02" db="EMBL/GenBank/DDBJ databases">
        <title>The competitiveness to form nodules shapes the capacities of Rhizobium leguminosarum sv viciae communities to promote symbiosis with specific hosts.</title>
        <authorList>
            <person name="Boivin S."/>
            <person name="Lepetit M."/>
        </authorList>
    </citation>
    <scope>NUCLEOTIDE SEQUENCE [LARGE SCALE GENOMIC DNA]</scope>
    <source>
        <strain evidence="1 2">SPF4F3</strain>
    </source>
</reference>